<name>A0A0D6JD74_9HYPH</name>
<evidence type="ECO:0000259" key="4">
    <source>
        <dbReference type="Pfam" id="PF01370"/>
    </source>
</evidence>
<keyword evidence="5" id="KW-0413">Isomerase</keyword>
<evidence type="ECO:0000256" key="3">
    <source>
        <dbReference type="SAM" id="MobiDB-lite"/>
    </source>
</evidence>
<dbReference type="InterPro" id="IPR001509">
    <property type="entry name" value="Epimerase_deHydtase"/>
</dbReference>
<organism evidence="5 6">
    <name type="scientific">Candidatus Filomicrobium marinum</name>
    <dbReference type="NCBI Taxonomy" id="1608628"/>
    <lineage>
        <taxon>Bacteria</taxon>
        <taxon>Pseudomonadati</taxon>
        <taxon>Pseudomonadota</taxon>
        <taxon>Alphaproteobacteria</taxon>
        <taxon>Hyphomicrobiales</taxon>
        <taxon>Hyphomicrobiaceae</taxon>
        <taxon>Filomicrobium</taxon>
    </lineage>
</organism>
<dbReference type="GO" id="GO:0003978">
    <property type="term" value="F:UDP-glucose 4-epimerase activity"/>
    <property type="evidence" value="ECO:0007669"/>
    <property type="project" value="UniProtKB-EC"/>
</dbReference>
<feature type="region of interest" description="Disordered" evidence="3">
    <location>
        <begin position="311"/>
        <end position="336"/>
    </location>
</feature>
<dbReference type="Gene3D" id="3.90.25.10">
    <property type="entry name" value="UDP-galactose 4-epimerase, domain 1"/>
    <property type="match status" value="1"/>
</dbReference>
<dbReference type="Pfam" id="PF01370">
    <property type="entry name" value="Epimerase"/>
    <property type="match status" value="1"/>
</dbReference>
<accession>A0A0D6JD74</accession>
<dbReference type="RefSeq" id="WP_052743750.1">
    <property type="nucleotide sequence ID" value="NZ_LN829118.1"/>
</dbReference>
<dbReference type="OrthoDB" id="7941325at2"/>
<dbReference type="AlphaFoldDB" id="A0A0D6JD74"/>
<keyword evidence="6" id="KW-1185">Reference proteome</keyword>
<dbReference type="Proteomes" id="UP000033187">
    <property type="component" value="Chromosome 1"/>
</dbReference>
<feature type="domain" description="NAD-dependent epimerase/dehydratase" evidence="4">
    <location>
        <begin position="3"/>
        <end position="242"/>
    </location>
</feature>
<protein>
    <submittedName>
        <fullName evidence="5">Putative NAD-dependent epimerase/dehydratasen UDP-glucose 4-epimerase</fullName>
        <ecNumber evidence="5">5.1.3.2</ecNumber>
    </submittedName>
</protein>
<evidence type="ECO:0000313" key="6">
    <source>
        <dbReference type="Proteomes" id="UP000033187"/>
    </source>
</evidence>
<evidence type="ECO:0000256" key="2">
    <source>
        <dbReference type="ARBA" id="ARBA00007637"/>
    </source>
</evidence>
<evidence type="ECO:0000313" key="5">
    <source>
        <dbReference type="EMBL" id="CPR17744.1"/>
    </source>
</evidence>
<dbReference type="InterPro" id="IPR036291">
    <property type="entry name" value="NAD(P)-bd_dom_sf"/>
</dbReference>
<gene>
    <name evidence="5" type="ORF">YBN1229_v1_1397</name>
</gene>
<dbReference type="Gene3D" id="3.40.50.720">
    <property type="entry name" value="NAD(P)-binding Rossmann-like Domain"/>
    <property type="match status" value="1"/>
</dbReference>
<sequence>MKIIVTGGAGFIGTHLTRRLVGHGHDVIIIDNESNSSRASVPAGARFVFGDVTKPEELEPVFSQGADAVCHLAGQVSIIRAFDNPIGDLRTNTEGTINVVRVCLAHRVPRLIYASSMTAYGDTDVVPTPESEPCRPDSYYGITKFAAERYVHATAERPDLECPLAVTSLRMFSVFGPGQAWDNPYQGVLGIFLGRIQRGEPITIFGDGEQTRDFVFIDDVIDGWLGALENTDSTAGRIINLGSGRPHSINELAAKVLAAHGIPEGEYDVRYAPTRPGEQRRVQADISLARELFGWQPKTSFEEGLLETMQWAGGTGPGEDANGLTAQAETTIGERT</sequence>
<evidence type="ECO:0000256" key="1">
    <source>
        <dbReference type="ARBA" id="ARBA00005125"/>
    </source>
</evidence>
<dbReference type="EMBL" id="LN829119">
    <property type="protein sequence ID" value="CPR17744.1"/>
    <property type="molecule type" value="Genomic_DNA"/>
</dbReference>
<dbReference type="KEGG" id="fil:BN1229_v1_1398"/>
<proteinExistence type="inferred from homology"/>
<dbReference type="EC" id="5.1.3.2" evidence="5"/>
<comment type="similarity">
    <text evidence="2">Belongs to the NAD(P)-dependent epimerase/dehydratase family.</text>
</comment>
<dbReference type="KEGG" id="fiy:BN1229_v1_1397"/>
<dbReference type="SUPFAM" id="SSF51735">
    <property type="entry name" value="NAD(P)-binding Rossmann-fold domains"/>
    <property type="match status" value="1"/>
</dbReference>
<dbReference type="PRINTS" id="PR01713">
    <property type="entry name" value="NUCEPIMERASE"/>
</dbReference>
<reference evidence="6" key="1">
    <citation type="submission" date="2015-02" db="EMBL/GenBank/DDBJ databases">
        <authorList>
            <person name="Chooi Y.-H."/>
        </authorList>
    </citation>
    <scope>NUCLEOTIDE SEQUENCE [LARGE SCALE GENOMIC DNA]</scope>
    <source>
        <strain evidence="6">strain Y</strain>
    </source>
</reference>
<comment type="pathway">
    <text evidence="1">Bacterial outer membrane biogenesis; LPS O-antigen biosynthesis.</text>
</comment>
<dbReference type="PANTHER" id="PTHR43000">
    <property type="entry name" value="DTDP-D-GLUCOSE 4,6-DEHYDRATASE-RELATED"/>
    <property type="match status" value="1"/>
</dbReference>